<evidence type="ECO:0000313" key="1">
    <source>
        <dbReference type="EMBL" id="GAG78034.1"/>
    </source>
</evidence>
<reference evidence="1" key="1">
    <citation type="journal article" date="2014" name="Front. Microbiol.">
        <title>High frequency of phylogenetically diverse reductive dehalogenase-homologous genes in deep subseafloor sedimentary metagenomes.</title>
        <authorList>
            <person name="Kawai M."/>
            <person name="Futagami T."/>
            <person name="Toyoda A."/>
            <person name="Takaki Y."/>
            <person name="Nishi S."/>
            <person name="Hori S."/>
            <person name="Arai W."/>
            <person name="Tsubouchi T."/>
            <person name="Morono Y."/>
            <person name="Uchiyama I."/>
            <person name="Ito T."/>
            <person name="Fujiyama A."/>
            <person name="Inagaki F."/>
            <person name="Takami H."/>
        </authorList>
    </citation>
    <scope>NUCLEOTIDE SEQUENCE</scope>
    <source>
        <strain evidence="1">Expedition CK06-06</strain>
    </source>
</reference>
<comment type="caution">
    <text evidence="1">The sequence shown here is derived from an EMBL/GenBank/DDBJ whole genome shotgun (WGS) entry which is preliminary data.</text>
</comment>
<organism evidence="1">
    <name type="scientific">marine sediment metagenome</name>
    <dbReference type="NCBI Taxonomy" id="412755"/>
    <lineage>
        <taxon>unclassified sequences</taxon>
        <taxon>metagenomes</taxon>
        <taxon>ecological metagenomes</taxon>
    </lineage>
</organism>
<accession>X1A8N3</accession>
<dbReference type="EMBL" id="BART01012195">
    <property type="protein sequence ID" value="GAG78034.1"/>
    <property type="molecule type" value="Genomic_DNA"/>
</dbReference>
<sequence length="33" mass="3358">MGYNVPKVTVDNVSFGPGVLYAGACGVCPITDI</sequence>
<proteinExistence type="predicted"/>
<feature type="non-terminal residue" evidence="1">
    <location>
        <position position="33"/>
    </location>
</feature>
<dbReference type="AlphaFoldDB" id="X1A8N3"/>
<name>X1A8N3_9ZZZZ</name>
<protein>
    <submittedName>
        <fullName evidence="1">Uncharacterized protein</fullName>
    </submittedName>
</protein>
<gene>
    <name evidence="1" type="ORF">S01H4_25586</name>
</gene>